<accession>A0A917YSD8</accession>
<evidence type="ECO:0000313" key="2">
    <source>
        <dbReference type="EMBL" id="GGO64300.1"/>
    </source>
</evidence>
<dbReference type="Proteomes" id="UP000606935">
    <property type="component" value="Unassembled WGS sequence"/>
</dbReference>
<feature type="chain" id="PRO_5037459306" description="PEP-CTERM protein-sorting domain-containing protein" evidence="1">
    <location>
        <begin position="20"/>
        <end position="366"/>
    </location>
</feature>
<sequence>MKRKLLLAALLGCAAQSQAAMIDLTGIGYATYGDFNSYSLPIGQLQQGCTGPGCPLHVPSSPGQISDLIVVATGSSGMPVNTNFAGMDNAYATPSGVSGSNFFSTGTTSDPNEVSTFFGDNSNTWDSSLLALKTFLAGDQMVMFFNNNNLNGGNLQSLAAWAQLEITDNNGNRVAIYDFTNNNKPYALVSEGGGGEFLGDPTNYTSTGAGPTIGDNSATDYVLSGGPICIDYDLIPGVPSPVSCTSPDADEGPINHNLGADEAAYAIVAPELNTLLAGLFGLDDATLANYTMHIDLRLGCDPLFGQATDEICTGEVSGYGKNINNGYEQLFIGTATFDQPPRIPEPHILMLFALGMLSLGVSRLRK</sequence>
<proteinExistence type="predicted"/>
<keyword evidence="1" id="KW-0732">Signal</keyword>
<dbReference type="AlphaFoldDB" id="A0A917YSD8"/>
<feature type="signal peptide" evidence="1">
    <location>
        <begin position="1"/>
        <end position="19"/>
    </location>
</feature>
<evidence type="ECO:0000313" key="3">
    <source>
        <dbReference type="Proteomes" id="UP000606935"/>
    </source>
</evidence>
<evidence type="ECO:0000256" key="1">
    <source>
        <dbReference type="SAM" id="SignalP"/>
    </source>
</evidence>
<keyword evidence="3" id="KW-1185">Reference proteome</keyword>
<protein>
    <recommendedName>
        <fullName evidence="4">PEP-CTERM protein-sorting domain-containing protein</fullName>
    </recommendedName>
</protein>
<dbReference type="EMBL" id="BMLS01000001">
    <property type="protein sequence ID" value="GGO64300.1"/>
    <property type="molecule type" value="Genomic_DNA"/>
</dbReference>
<name>A0A917YSD8_9ALTE</name>
<organism evidence="2 3">
    <name type="scientific">Bowmanella pacifica</name>
    <dbReference type="NCBI Taxonomy" id="502051"/>
    <lineage>
        <taxon>Bacteria</taxon>
        <taxon>Pseudomonadati</taxon>
        <taxon>Pseudomonadota</taxon>
        <taxon>Gammaproteobacteria</taxon>
        <taxon>Alteromonadales</taxon>
        <taxon>Alteromonadaceae</taxon>
        <taxon>Bowmanella</taxon>
    </lineage>
</organism>
<dbReference type="RefSeq" id="WP_188689394.1">
    <property type="nucleotide sequence ID" value="NZ_BMLS01000001.1"/>
</dbReference>
<evidence type="ECO:0008006" key="4">
    <source>
        <dbReference type="Google" id="ProtNLM"/>
    </source>
</evidence>
<reference evidence="2" key="2">
    <citation type="submission" date="2020-09" db="EMBL/GenBank/DDBJ databases">
        <authorList>
            <person name="Sun Q."/>
            <person name="Zhou Y."/>
        </authorList>
    </citation>
    <scope>NUCLEOTIDE SEQUENCE</scope>
    <source>
        <strain evidence="2">CGMCC 1.7086</strain>
    </source>
</reference>
<comment type="caution">
    <text evidence="2">The sequence shown here is derived from an EMBL/GenBank/DDBJ whole genome shotgun (WGS) entry which is preliminary data.</text>
</comment>
<reference evidence="2" key="1">
    <citation type="journal article" date="2014" name="Int. J. Syst. Evol. Microbiol.">
        <title>Complete genome sequence of Corynebacterium casei LMG S-19264T (=DSM 44701T), isolated from a smear-ripened cheese.</title>
        <authorList>
            <consortium name="US DOE Joint Genome Institute (JGI-PGF)"/>
            <person name="Walter F."/>
            <person name="Albersmeier A."/>
            <person name="Kalinowski J."/>
            <person name="Ruckert C."/>
        </authorList>
    </citation>
    <scope>NUCLEOTIDE SEQUENCE</scope>
    <source>
        <strain evidence="2">CGMCC 1.7086</strain>
    </source>
</reference>
<gene>
    <name evidence="2" type="ORF">GCM10010982_03370</name>
</gene>